<reference evidence="7 8" key="1">
    <citation type="submission" date="2017-10" db="EMBL/GenBank/DDBJ databases">
        <title>Sphingobium yanoikuyae S72.</title>
        <authorList>
            <person name="Sanchez E."/>
            <person name="Bustos P."/>
            <person name="Mendoza P."/>
            <person name="Guo X."/>
            <person name="Mendoza A."/>
        </authorList>
    </citation>
    <scope>NUCLEOTIDE SEQUENCE [LARGE SCALE GENOMIC DNA]</scope>
    <source>
        <strain evidence="7 8">S72</strain>
    </source>
</reference>
<dbReference type="KEGG" id="sya:A6768_12940"/>
<dbReference type="Gene3D" id="1.10.357.10">
    <property type="entry name" value="Tetracycline Repressor, domain 2"/>
    <property type="match status" value="1"/>
</dbReference>
<keyword evidence="1" id="KW-0805">Transcription regulation</keyword>
<evidence type="ECO:0000256" key="5">
    <source>
        <dbReference type="SAM" id="MobiDB-lite"/>
    </source>
</evidence>
<evidence type="ECO:0000256" key="4">
    <source>
        <dbReference type="PROSITE-ProRule" id="PRU00335"/>
    </source>
</evidence>
<feature type="domain" description="HTH tetR-type" evidence="6">
    <location>
        <begin position="24"/>
        <end position="84"/>
    </location>
</feature>
<dbReference type="SUPFAM" id="SSF46689">
    <property type="entry name" value="Homeodomain-like"/>
    <property type="match status" value="1"/>
</dbReference>
<dbReference type="GO" id="GO:0003677">
    <property type="term" value="F:DNA binding"/>
    <property type="evidence" value="ECO:0007669"/>
    <property type="project" value="UniProtKB-UniRule"/>
</dbReference>
<name>A0A291N0K9_SPHYA</name>
<feature type="region of interest" description="Disordered" evidence="5">
    <location>
        <begin position="1"/>
        <end position="22"/>
    </location>
</feature>
<evidence type="ECO:0000259" key="6">
    <source>
        <dbReference type="PROSITE" id="PS50977"/>
    </source>
</evidence>
<evidence type="ECO:0000256" key="3">
    <source>
        <dbReference type="ARBA" id="ARBA00023163"/>
    </source>
</evidence>
<evidence type="ECO:0000256" key="1">
    <source>
        <dbReference type="ARBA" id="ARBA00023015"/>
    </source>
</evidence>
<proteinExistence type="predicted"/>
<dbReference type="Proteomes" id="UP000219422">
    <property type="component" value="Chromosome"/>
</dbReference>
<dbReference type="Gene3D" id="1.10.10.60">
    <property type="entry name" value="Homeodomain-like"/>
    <property type="match status" value="1"/>
</dbReference>
<dbReference type="InterPro" id="IPR001647">
    <property type="entry name" value="HTH_TetR"/>
</dbReference>
<gene>
    <name evidence="7" type="ORF">A6768_12940</name>
</gene>
<keyword evidence="3" id="KW-0804">Transcription</keyword>
<evidence type="ECO:0000313" key="7">
    <source>
        <dbReference type="EMBL" id="ATI80801.1"/>
    </source>
</evidence>
<protein>
    <submittedName>
        <fullName evidence="7">TetR family transcriptional regulator</fullName>
    </submittedName>
</protein>
<accession>A0A291N0K9</accession>
<dbReference type="PANTHER" id="PTHR47506:SF1">
    <property type="entry name" value="HTH-TYPE TRANSCRIPTIONAL REGULATOR YJDC"/>
    <property type="match status" value="1"/>
</dbReference>
<dbReference type="EMBL" id="CP023741">
    <property type="protein sequence ID" value="ATI80801.1"/>
    <property type="molecule type" value="Genomic_DNA"/>
</dbReference>
<dbReference type="SUPFAM" id="SSF48498">
    <property type="entry name" value="Tetracyclin repressor-like, C-terminal domain"/>
    <property type="match status" value="1"/>
</dbReference>
<evidence type="ECO:0000256" key="2">
    <source>
        <dbReference type="ARBA" id="ARBA00023125"/>
    </source>
</evidence>
<evidence type="ECO:0000313" key="8">
    <source>
        <dbReference type="Proteomes" id="UP000219422"/>
    </source>
</evidence>
<sequence>MHKDDPAPPACPTSTRPVRGRPREFDREAALAAAMRLFWIRGYEATAISDLTEAMGIGTKSLYAAFGSKDALYAEALKYYYTTYEGLVWTRFRKAATAKEAALAFLQDSAVAMTGGDCDLPHGCMATLATVGSEGHAELGELMRATRAGGFDILKARLDKAKGDGDLPAAADTTKLARLVQTVQSGMAIRARDGADRSELQAVAEIALAGWDHITGAVDSRSGIIRDDDSATAFSSGAEQRAGFSSVVDIPSG</sequence>
<feature type="DNA-binding region" description="H-T-H motif" evidence="4">
    <location>
        <begin position="47"/>
        <end position="66"/>
    </location>
</feature>
<dbReference type="PANTHER" id="PTHR47506">
    <property type="entry name" value="TRANSCRIPTIONAL REGULATORY PROTEIN"/>
    <property type="match status" value="1"/>
</dbReference>
<organism evidence="7 8">
    <name type="scientific">Sphingobium yanoikuyae</name>
    <name type="common">Sphingomonas yanoikuyae</name>
    <dbReference type="NCBI Taxonomy" id="13690"/>
    <lineage>
        <taxon>Bacteria</taxon>
        <taxon>Pseudomonadati</taxon>
        <taxon>Pseudomonadota</taxon>
        <taxon>Alphaproteobacteria</taxon>
        <taxon>Sphingomonadales</taxon>
        <taxon>Sphingomonadaceae</taxon>
        <taxon>Sphingobium</taxon>
    </lineage>
</organism>
<dbReference type="Pfam" id="PF00440">
    <property type="entry name" value="TetR_N"/>
    <property type="match status" value="1"/>
</dbReference>
<dbReference type="AlphaFoldDB" id="A0A291N0K9"/>
<keyword evidence="2 4" id="KW-0238">DNA-binding</keyword>
<dbReference type="PROSITE" id="PS50977">
    <property type="entry name" value="HTH_TETR_2"/>
    <property type="match status" value="1"/>
</dbReference>
<dbReference type="InterPro" id="IPR036271">
    <property type="entry name" value="Tet_transcr_reg_TetR-rel_C_sf"/>
</dbReference>
<dbReference type="InterPro" id="IPR009057">
    <property type="entry name" value="Homeodomain-like_sf"/>
</dbReference>